<feature type="region of interest" description="Disordered" evidence="1">
    <location>
        <begin position="96"/>
        <end position="115"/>
    </location>
</feature>
<proteinExistence type="predicted"/>
<evidence type="ECO:0000313" key="3">
    <source>
        <dbReference type="Proteomes" id="UP000223606"/>
    </source>
</evidence>
<protein>
    <submittedName>
        <fullName evidence="2">Uncharacterized protein</fullName>
    </submittedName>
</protein>
<sequence>MRYYVFNTHTEAEEIAGRIDANARSALAAAGYTVREDGGILGKRYGIDDPGAVTTAWDVPRQRLDGQWVLQHPETHPAAGVVTDNGLMLDRLTDGLGGLTTETKTPDWWPAPDPV</sequence>
<dbReference type="KEGG" id="hdi:HDIA_4472"/>
<dbReference type="Proteomes" id="UP000223606">
    <property type="component" value="Chromosome 1"/>
</dbReference>
<reference evidence="3" key="1">
    <citation type="submission" date="2017-09" db="EMBL/GenBank/DDBJ databases">
        <title>Genome sequence of Nannocystis excedens DSM 71.</title>
        <authorList>
            <person name="Blom J."/>
        </authorList>
    </citation>
    <scope>NUCLEOTIDE SEQUENCE [LARGE SCALE GENOMIC DNA]</scope>
    <source>
        <strain evidence="3">type strain: E19</strain>
    </source>
</reference>
<gene>
    <name evidence="2" type="ORF">HDIA_4472</name>
</gene>
<dbReference type="RefSeq" id="WP_099558190.1">
    <property type="nucleotide sequence ID" value="NZ_LT960614.1"/>
</dbReference>
<dbReference type="EMBL" id="LT960614">
    <property type="protein sequence ID" value="SON58013.1"/>
    <property type="molecule type" value="Genomic_DNA"/>
</dbReference>
<keyword evidence="3" id="KW-1185">Reference proteome</keyword>
<accession>A0A2C9DCQ4</accession>
<dbReference type="AlphaFoldDB" id="A0A2C9DCQ4"/>
<evidence type="ECO:0000313" key="2">
    <source>
        <dbReference type="EMBL" id="SON58013.1"/>
    </source>
</evidence>
<name>A0A2C9DCQ4_9HYPH</name>
<organism evidence="2 3">
    <name type="scientific">Hartmannibacter diazotrophicus</name>
    <dbReference type="NCBI Taxonomy" id="1482074"/>
    <lineage>
        <taxon>Bacteria</taxon>
        <taxon>Pseudomonadati</taxon>
        <taxon>Pseudomonadota</taxon>
        <taxon>Alphaproteobacteria</taxon>
        <taxon>Hyphomicrobiales</taxon>
        <taxon>Pleomorphomonadaceae</taxon>
        <taxon>Hartmannibacter</taxon>
    </lineage>
</organism>
<evidence type="ECO:0000256" key="1">
    <source>
        <dbReference type="SAM" id="MobiDB-lite"/>
    </source>
</evidence>